<dbReference type="EMBL" id="KV875093">
    <property type="protein sequence ID" value="OIW35083.1"/>
    <property type="molecule type" value="Genomic_DNA"/>
</dbReference>
<proteinExistence type="predicted"/>
<dbReference type="SUPFAM" id="SSF52317">
    <property type="entry name" value="Class I glutamine amidotransferase-like"/>
    <property type="match status" value="1"/>
</dbReference>
<organism evidence="2 3">
    <name type="scientific">Coniochaeta ligniaria NRRL 30616</name>
    <dbReference type="NCBI Taxonomy" id="1408157"/>
    <lineage>
        <taxon>Eukaryota</taxon>
        <taxon>Fungi</taxon>
        <taxon>Dikarya</taxon>
        <taxon>Ascomycota</taxon>
        <taxon>Pezizomycotina</taxon>
        <taxon>Sordariomycetes</taxon>
        <taxon>Sordariomycetidae</taxon>
        <taxon>Coniochaetales</taxon>
        <taxon>Coniochaetaceae</taxon>
        <taxon>Coniochaeta</taxon>
    </lineage>
</organism>
<dbReference type="OrthoDB" id="543156at2759"/>
<dbReference type="Gene3D" id="3.40.50.880">
    <property type="match status" value="1"/>
</dbReference>
<evidence type="ECO:0000313" key="2">
    <source>
        <dbReference type="EMBL" id="OIW35083.1"/>
    </source>
</evidence>
<evidence type="ECO:0000313" key="3">
    <source>
        <dbReference type="Proteomes" id="UP000182658"/>
    </source>
</evidence>
<keyword evidence="3" id="KW-1185">Reference proteome</keyword>
<dbReference type="InParanoid" id="A0A1J7J6U0"/>
<protein>
    <submittedName>
        <fullName evidence="2">ThiJ/PfpI family protein</fullName>
    </submittedName>
</protein>
<dbReference type="InterPro" id="IPR052158">
    <property type="entry name" value="INH-QAR"/>
</dbReference>
<dbReference type="InterPro" id="IPR029062">
    <property type="entry name" value="Class_I_gatase-like"/>
</dbReference>
<sequence length="253" mass="27292">MTTATRTKVRIGVFVPSEVQLLDLACVDFFAMMSHEYLVPLKMLPSSLTDLAPEISIAYIGTASTVPTTATTKISTTHLVSDPEVAPGRLDVVLVPGPDPFSSWGEDVKGWLRGHGGREETDVLCVCTGIFLVGDAGLLTGKTICGPRGLQNKIRERYEGVKTVGDRFRWVRDGNLWTSGGVTNGNDLVVAYARQTPRFFPSPVVEIAAQLADIGDRPRELGTSQAVWGMGMAWQLLKALVMRTTGVGKAKST</sequence>
<name>A0A1J7J6U0_9PEZI</name>
<dbReference type="Pfam" id="PF01965">
    <property type="entry name" value="DJ-1_PfpI"/>
    <property type="match status" value="1"/>
</dbReference>
<dbReference type="PANTHER" id="PTHR43130:SF7">
    <property type="entry name" value="DJ-1_PFPI DOMAIN-CONTAINING PROTEIN"/>
    <property type="match status" value="1"/>
</dbReference>
<dbReference type="AlphaFoldDB" id="A0A1J7J6U0"/>
<feature type="domain" description="DJ-1/PfpI" evidence="1">
    <location>
        <begin position="35"/>
        <end position="192"/>
    </location>
</feature>
<dbReference type="Proteomes" id="UP000182658">
    <property type="component" value="Unassembled WGS sequence"/>
</dbReference>
<dbReference type="PANTHER" id="PTHR43130">
    <property type="entry name" value="ARAC-FAMILY TRANSCRIPTIONAL REGULATOR"/>
    <property type="match status" value="1"/>
</dbReference>
<evidence type="ECO:0000259" key="1">
    <source>
        <dbReference type="Pfam" id="PF01965"/>
    </source>
</evidence>
<gene>
    <name evidence="2" type="ORF">CONLIGDRAFT_665742</name>
</gene>
<reference evidence="2 3" key="1">
    <citation type="submission" date="2016-10" db="EMBL/GenBank/DDBJ databases">
        <title>Draft genome sequence of Coniochaeta ligniaria NRRL30616, a lignocellulolytic fungus for bioabatement of inhibitors in plant biomass hydrolysates.</title>
        <authorList>
            <consortium name="DOE Joint Genome Institute"/>
            <person name="Jimenez D.J."/>
            <person name="Hector R.E."/>
            <person name="Riley R."/>
            <person name="Sun H."/>
            <person name="Grigoriev I.V."/>
            <person name="Van Elsas J.D."/>
            <person name="Nichols N.N."/>
        </authorList>
    </citation>
    <scope>NUCLEOTIDE SEQUENCE [LARGE SCALE GENOMIC DNA]</scope>
    <source>
        <strain evidence="2 3">NRRL 30616</strain>
    </source>
</reference>
<accession>A0A1J7J6U0</accession>
<dbReference type="InterPro" id="IPR002818">
    <property type="entry name" value="DJ-1/PfpI"/>
</dbReference>